<organism evidence="1 2">
    <name type="scientific">Tritrichomonas musculus</name>
    <dbReference type="NCBI Taxonomy" id="1915356"/>
    <lineage>
        <taxon>Eukaryota</taxon>
        <taxon>Metamonada</taxon>
        <taxon>Parabasalia</taxon>
        <taxon>Tritrichomonadida</taxon>
        <taxon>Tritrichomonadidae</taxon>
        <taxon>Tritrichomonas</taxon>
    </lineage>
</organism>
<comment type="caution">
    <text evidence="1">The sequence shown here is derived from an EMBL/GenBank/DDBJ whole genome shotgun (WGS) entry which is preliminary data.</text>
</comment>
<dbReference type="Proteomes" id="UP001470230">
    <property type="component" value="Unassembled WGS sequence"/>
</dbReference>
<keyword evidence="2" id="KW-1185">Reference proteome</keyword>
<proteinExistence type="predicted"/>
<gene>
    <name evidence="1" type="ORF">M9Y10_020348</name>
</gene>
<evidence type="ECO:0008006" key="3">
    <source>
        <dbReference type="Google" id="ProtNLM"/>
    </source>
</evidence>
<evidence type="ECO:0000313" key="1">
    <source>
        <dbReference type="EMBL" id="KAK8846339.1"/>
    </source>
</evidence>
<protein>
    <recommendedName>
        <fullName evidence="3">HTH iclR-type domain-containing protein</fullName>
    </recommendedName>
</protein>
<dbReference type="EMBL" id="JAPFFF010000029">
    <property type="protein sequence ID" value="KAK8846339.1"/>
    <property type="molecule type" value="Genomic_DNA"/>
</dbReference>
<accession>A0ABR2HH37</accession>
<reference evidence="1 2" key="1">
    <citation type="submission" date="2024-04" db="EMBL/GenBank/DDBJ databases">
        <title>Tritrichomonas musculus Genome.</title>
        <authorList>
            <person name="Alves-Ferreira E."/>
            <person name="Grigg M."/>
            <person name="Lorenzi H."/>
            <person name="Galac M."/>
        </authorList>
    </citation>
    <scope>NUCLEOTIDE SEQUENCE [LARGE SCALE GENOMIC DNA]</scope>
    <source>
        <strain evidence="1 2">EAF2021</strain>
    </source>
</reference>
<evidence type="ECO:0000313" key="2">
    <source>
        <dbReference type="Proteomes" id="UP001470230"/>
    </source>
</evidence>
<sequence length="128" mass="15072">MQKQNAQVQEMTINHPTKDEIQETQNRKFGEEAMKSSTIYQKMRLFRCGQDITSKREYHSEREDMQLAIAIQQVLEEFPFSSVRSIARDVHEPSSTIHGYLVEILHLKYRVSRWLPYILSASSRSIIQ</sequence>
<name>A0ABR2HH37_9EUKA</name>